<comment type="caution">
    <text evidence="7">The sequence shown here is derived from an EMBL/GenBank/DDBJ whole genome shotgun (WGS) entry which is preliminary data.</text>
</comment>
<reference evidence="8" key="1">
    <citation type="journal article" date="2014" name="Genome Announc.">
        <title>Genome sequence and annotation of Acremonium chrysogenum, producer of the beta-lactam antibiotic cephalosporin C.</title>
        <authorList>
            <person name="Terfehr D."/>
            <person name="Dahlmann T.A."/>
            <person name="Specht T."/>
            <person name="Zadra I."/>
            <person name="Kuernsteiner H."/>
            <person name="Kueck U."/>
        </authorList>
    </citation>
    <scope>NUCLEOTIDE SEQUENCE [LARGE SCALE GENOMIC DNA]</scope>
    <source>
        <strain evidence="8">ATCC 11550 / CBS 779.69 / DSM 880 / IAM 14645 / JCM 23072 / IMI 49137</strain>
    </source>
</reference>
<dbReference type="GO" id="GO:0008202">
    <property type="term" value="P:steroid metabolic process"/>
    <property type="evidence" value="ECO:0007669"/>
    <property type="project" value="UniProtKB-ARBA"/>
</dbReference>
<dbReference type="PANTHER" id="PTHR43400:SF10">
    <property type="entry name" value="3-OXOSTEROID 1-DEHYDROGENASE"/>
    <property type="match status" value="1"/>
</dbReference>
<evidence type="ECO:0000313" key="7">
    <source>
        <dbReference type="EMBL" id="KFH43984.1"/>
    </source>
</evidence>
<dbReference type="PANTHER" id="PTHR43400">
    <property type="entry name" value="FUMARATE REDUCTASE"/>
    <property type="match status" value="1"/>
</dbReference>
<comment type="similarity">
    <text evidence="5">Belongs to the FAD-dependent oxidoreductase 2 family. 3-oxosteroid dehydrogenase subfamily.</text>
</comment>
<keyword evidence="3" id="KW-0274">FAD</keyword>
<evidence type="ECO:0000256" key="2">
    <source>
        <dbReference type="ARBA" id="ARBA00022630"/>
    </source>
</evidence>
<evidence type="ECO:0000256" key="5">
    <source>
        <dbReference type="ARBA" id="ARBA00061147"/>
    </source>
</evidence>
<proteinExistence type="inferred from homology"/>
<feature type="domain" description="FAD-dependent oxidoreductase 2 FAD-binding" evidence="6">
    <location>
        <begin position="60"/>
        <end position="591"/>
    </location>
</feature>
<dbReference type="SUPFAM" id="SSF51905">
    <property type="entry name" value="FAD/NAD(P)-binding domain"/>
    <property type="match status" value="1"/>
</dbReference>
<accession>A0A086T3Q2</accession>
<evidence type="ECO:0000256" key="4">
    <source>
        <dbReference type="ARBA" id="ARBA00023002"/>
    </source>
</evidence>
<dbReference type="PRINTS" id="PR00411">
    <property type="entry name" value="PNDRDTASEI"/>
</dbReference>
<dbReference type="Proteomes" id="UP000029964">
    <property type="component" value="Unassembled WGS sequence"/>
</dbReference>
<dbReference type="Gene3D" id="3.90.700.10">
    <property type="entry name" value="Succinate dehydrogenase/fumarate reductase flavoprotein, catalytic domain"/>
    <property type="match status" value="1"/>
</dbReference>
<dbReference type="OrthoDB" id="7777654at2759"/>
<dbReference type="InterPro" id="IPR050315">
    <property type="entry name" value="FAD-oxidoreductase_2"/>
</dbReference>
<dbReference type="EMBL" id="JPKY01000057">
    <property type="protein sequence ID" value="KFH43984.1"/>
    <property type="molecule type" value="Genomic_DNA"/>
</dbReference>
<dbReference type="Pfam" id="PF00890">
    <property type="entry name" value="FAD_binding_2"/>
    <property type="match status" value="1"/>
</dbReference>
<keyword evidence="2" id="KW-0285">Flavoprotein</keyword>
<comment type="cofactor">
    <cofactor evidence="1">
        <name>FAD</name>
        <dbReference type="ChEBI" id="CHEBI:57692"/>
    </cofactor>
</comment>
<dbReference type="HOGENOM" id="CLU_011398_4_2_1"/>
<protein>
    <submittedName>
        <fullName evidence="7">3-oxosteroid 1-dehydrogenase-like protein</fullName>
    </submittedName>
</protein>
<evidence type="ECO:0000259" key="6">
    <source>
        <dbReference type="Pfam" id="PF00890"/>
    </source>
</evidence>
<keyword evidence="4" id="KW-0560">Oxidoreductase</keyword>
<dbReference type="SUPFAM" id="SSF56425">
    <property type="entry name" value="Succinate dehydrogenase/fumarate reductase flavoprotein, catalytic domain"/>
    <property type="match status" value="1"/>
</dbReference>
<dbReference type="AlphaFoldDB" id="A0A086T3Q2"/>
<dbReference type="InterPro" id="IPR036188">
    <property type="entry name" value="FAD/NAD-bd_sf"/>
</dbReference>
<dbReference type="FunFam" id="3.50.50.60:FF:000208">
    <property type="entry name" value="3-ketosteroid dehydrogenase"/>
    <property type="match status" value="1"/>
</dbReference>
<name>A0A086T3Q2_HAPC1</name>
<dbReference type="InterPro" id="IPR027477">
    <property type="entry name" value="Succ_DH/fumarate_Rdtase_cat_sf"/>
</dbReference>
<evidence type="ECO:0000256" key="3">
    <source>
        <dbReference type="ARBA" id="ARBA00022827"/>
    </source>
</evidence>
<dbReference type="STRING" id="857340.A0A086T3Q2"/>
<sequence length="613" mass="66464">MAPSLWQRRGVRVTAAVSAVAVGTVLAIRTNRQRKHLPPDSIARAANSVRQRPDGSYETDVLVVGSGGAALAAALRARSLGLSVLVTEKNAKVGGTTAYSGSGCWIPNTHVHNDTRDSPEKALTYLESIIGDVGPASSRERKLAFLREGPEMVKYLEDEGYRWIPTPGYPDYHQFHPGAMIGGRSIEAGAFDRNLLGPWKDMININPARAPVAMYTFELSKMVRAKADWDGKVTAAKAFGLRVYPAWLLGSHTSTLGVSMISQLLYLNLRRGTSLWVSSPLKDLQTDKQGDVVGATVEHGGKPVTVHVSRGVVLAAGGFAHNAEMRQKYQPKGITSDWTSASRGDQGDAITAAIKIGAATALMDSAWWGTSIIDPATNQPYWCLYDRVMPHSIIVDQEGRRFANESLNYNTLGTKLWEHSKDHPAIPSYMVMDTTHRNKYVLAGKLLPGFTPQSALDSGFLTKADSIPELAEKLGVPARNLAETVERFNGFAKKGVDEDFERGKSPYDRFLGDPSYKNPNLGELSKPPYYAVKIWPGDLGTKGGVLTDEHARALREGKEKGKYEPIRGLYAIGNSSASVMGRTYAGAGSTLGPGLTFGYIAANDMAKRQDASK</sequence>
<gene>
    <name evidence="7" type="ORF">ACRE_052280</name>
</gene>
<keyword evidence="8" id="KW-1185">Reference proteome</keyword>
<evidence type="ECO:0000256" key="1">
    <source>
        <dbReference type="ARBA" id="ARBA00001974"/>
    </source>
</evidence>
<dbReference type="Gene3D" id="3.50.50.60">
    <property type="entry name" value="FAD/NAD(P)-binding domain"/>
    <property type="match status" value="2"/>
</dbReference>
<evidence type="ECO:0000313" key="8">
    <source>
        <dbReference type="Proteomes" id="UP000029964"/>
    </source>
</evidence>
<organism evidence="7 8">
    <name type="scientific">Hapsidospora chrysogenum (strain ATCC 11550 / CBS 779.69 / DSM 880 / IAM 14645 / JCM 23072 / IMI 49137)</name>
    <name type="common">Acremonium chrysogenum</name>
    <dbReference type="NCBI Taxonomy" id="857340"/>
    <lineage>
        <taxon>Eukaryota</taxon>
        <taxon>Fungi</taxon>
        <taxon>Dikarya</taxon>
        <taxon>Ascomycota</taxon>
        <taxon>Pezizomycotina</taxon>
        <taxon>Sordariomycetes</taxon>
        <taxon>Hypocreomycetidae</taxon>
        <taxon>Hypocreales</taxon>
        <taxon>Bionectriaceae</taxon>
        <taxon>Hapsidospora</taxon>
    </lineage>
</organism>
<dbReference type="GO" id="GO:0016491">
    <property type="term" value="F:oxidoreductase activity"/>
    <property type="evidence" value="ECO:0007669"/>
    <property type="project" value="UniProtKB-KW"/>
</dbReference>
<dbReference type="InterPro" id="IPR003953">
    <property type="entry name" value="FAD-dep_OxRdtase_2_FAD-bd"/>
</dbReference>